<dbReference type="RefSeq" id="WP_055162670.1">
    <property type="nucleotide sequence ID" value="NZ_CZAU01000067.1"/>
</dbReference>
<feature type="transmembrane region" description="Helical" evidence="1">
    <location>
        <begin position="12"/>
        <end position="33"/>
    </location>
</feature>
<keyword evidence="1" id="KW-1133">Transmembrane helix</keyword>
<dbReference type="CDD" id="cd07341">
    <property type="entry name" value="M56_BlaR1_MecR1_like"/>
    <property type="match status" value="1"/>
</dbReference>
<keyword evidence="1" id="KW-0472">Membrane</keyword>
<evidence type="ECO:0000256" key="1">
    <source>
        <dbReference type="SAM" id="Phobius"/>
    </source>
</evidence>
<evidence type="ECO:0000313" key="3">
    <source>
        <dbReference type="EMBL" id="CUQ25597.1"/>
    </source>
</evidence>
<sequence length="465" mass="55001">MVLILNRIVIQSFAWIILATFLGTIMYLFWKVVGKFVEKCGYVDINYFIWKIVILSFVIPFSFMYIKKIEKIGMYGFDFYNTKLIVFTTNFLMCIWFVIFMIKIIKFVCPYINIYQAMKMKGKTDDQIQEKVEIIAKKIGVKRNIQVVILDQIKIPMAYGVLKAKILLPNRVYREKELKYILYHELTHHKHKDLLWKLLENIIHCMYWFHPCFKDILYQIDQWRETHCDMEVSRYISSMKEYFSTIIQIAVEERNNNAYMVGLCEGAQLLVVRMQRMEIYLEKKPLRRTVTVIIGMLVITLSSVTVIASTKGFANGYEWVANKTASKEAEVIVNKKDYIEKQRKYNQNKKIVTKKEALKPGTMEPIVWDVPSQQRAQTKSFYLQKGDNINITISVETEDDHEETEVEIGMLENDQKEQYVEKGSEFDHIFKINKNGYYQLYMENKSKDKVTFAGAYSVHEKDEEE</sequence>
<keyword evidence="1" id="KW-0812">Transmembrane</keyword>
<dbReference type="Pfam" id="PF05569">
    <property type="entry name" value="Peptidase_M56"/>
    <property type="match status" value="1"/>
</dbReference>
<reference evidence="3 4" key="1">
    <citation type="submission" date="2015-09" db="EMBL/GenBank/DDBJ databases">
        <authorList>
            <consortium name="Pathogen Informatics"/>
        </authorList>
    </citation>
    <scope>NUCLEOTIDE SEQUENCE [LARGE SCALE GENOMIC DNA]</scope>
    <source>
        <strain evidence="3 4">2789STDY5834908</strain>
    </source>
</reference>
<dbReference type="EMBL" id="CZAU01000067">
    <property type="protein sequence ID" value="CUQ25597.1"/>
    <property type="molecule type" value="Genomic_DNA"/>
</dbReference>
<gene>
    <name evidence="3" type="primary">mecR1_4</name>
    <name evidence="3" type="ORF">ERS852520_03541</name>
</gene>
<feature type="transmembrane region" description="Helical" evidence="1">
    <location>
        <begin position="45"/>
        <end position="66"/>
    </location>
</feature>
<dbReference type="InterPro" id="IPR008756">
    <property type="entry name" value="Peptidase_M56"/>
</dbReference>
<dbReference type="PANTHER" id="PTHR34978:SF3">
    <property type="entry name" value="SLR0241 PROTEIN"/>
    <property type="match status" value="1"/>
</dbReference>
<dbReference type="InterPro" id="IPR052173">
    <property type="entry name" value="Beta-lactam_resp_regulator"/>
</dbReference>
<dbReference type="Proteomes" id="UP000095564">
    <property type="component" value="Unassembled WGS sequence"/>
</dbReference>
<dbReference type="PANTHER" id="PTHR34978">
    <property type="entry name" value="POSSIBLE SENSOR-TRANSDUCER PROTEIN BLAR"/>
    <property type="match status" value="1"/>
</dbReference>
<dbReference type="Gene3D" id="3.30.2010.10">
    <property type="entry name" value="Metalloproteases ('zincins'), catalytic domain"/>
    <property type="match status" value="1"/>
</dbReference>
<evidence type="ECO:0000259" key="2">
    <source>
        <dbReference type="Pfam" id="PF05569"/>
    </source>
</evidence>
<dbReference type="AlphaFoldDB" id="A0A174UZW9"/>
<organism evidence="3 4">
    <name type="scientific">Anaerostipes hadrus</name>
    <dbReference type="NCBI Taxonomy" id="649756"/>
    <lineage>
        <taxon>Bacteria</taxon>
        <taxon>Bacillati</taxon>
        <taxon>Bacillota</taxon>
        <taxon>Clostridia</taxon>
        <taxon>Lachnospirales</taxon>
        <taxon>Lachnospiraceae</taxon>
        <taxon>Anaerostipes</taxon>
    </lineage>
</organism>
<evidence type="ECO:0000313" key="4">
    <source>
        <dbReference type="Proteomes" id="UP000095564"/>
    </source>
</evidence>
<dbReference type="OrthoDB" id="9762883at2"/>
<proteinExistence type="predicted"/>
<name>A0A174UZW9_ANAHA</name>
<protein>
    <submittedName>
        <fullName evidence="3">Methicillin resistance mecR1 protein</fullName>
    </submittedName>
</protein>
<accession>A0A174UZW9</accession>
<feature type="transmembrane region" description="Helical" evidence="1">
    <location>
        <begin position="86"/>
        <end position="114"/>
    </location>
</feature>
<feature type="transmembrane region" description="Helical" evidence="1">
    <location>
        <begin position="286"/>
        <end position="308"/>
    </location>
</feature>
<feature type="domain" description="Peptidase M56" evidence="2">
    <location>
        <begin position="89"/>
        <end position="273"/>
    </location>
</feature>